<evidence type="ECO:0000256" key="1">
    <source>
        <dbReference type="SAM" id="MobiDB-lite"/>
    </source>
</evidence>
<proteinExistence type="predicted"/>
<feature type="compositionally biased region" description="Basic and acidic residues" evidence="1">
    <location>
        <begin position="113"/>
        <end position="122"/>
    </location>
</feature>
<evidence type="ECO:0000313" key="2">
    <source>
        <dbReference type="EMBL" id="KAL0125320.1"/>
    </source>
</evidence>
<organism evidence="2 3">
    <name type="scientific">Cardiocondyla obscurior</name>
    <dbReference type="NCBI Taxonomy" id="286306"/>
    <lineage>
        <taxon>Eukaryota</taxon>
        <taxon>Metazoa</taxon>
        <taxon>Ecdysozoa</taxon>
        <taxon>Arthropoda</taxon>
        <taxon>Hexapoda</taxon>
        <taxon>Insecta</taxon>
        <taxon>Pterygota</taxon>
        <taxon>Neoptera</taxon>
        <taxon>Endopterygota</taxon>
        <taxon>Hymenoptera</taxon>
        <taxon>Apocrita</taxon>
        <taxon>Aculeata</taxon>
        <taxon>Formicoidea</taxon>
        <taxon>Formicidae</taxon>
        <taxon>Myrmicinae</taxon>
        <taxon>Cardiocondyla</taxon>
    </lineage>
</organism>
<comment type="caution">
    <text evidence="2">The sequence shown here is derived from an EMBL/GenBank/DDBJ whole genome shotgun (WGS) entry which is preliminary data.</text>
</comment>
<reference evidence="2 3" key="1">
    <citation type="submission" date="2023-03" db="EMBL/GenBank/DDBJ databases">
        <title>High recombination rates correlate with genetic variation in Cardiocondyla obscurior ants.</title>
        <authorList>
            <person name="Errbii M."/>
        </authorList>
    </citation>
    <scope>NUCLEOTIDE SEQUENCE [LARGE SCALE GENOMIC DNA]</scope>
    <source>
        <strain evidence="2">Alpha-2009</strain>
        <tissue evidence="2">Whole body</tissue>
    </source>
</reference>
<sequence length="122" mass="13552">MLTGWLASGGGFPSVSSVFCGTVTLEEDAFSIFLWKLPERGRPFLKESLIKAYPCQVGKDTLKGCRGMEMRKSIYTEQRRSKSLGRVGKAPRMSSIPRDHLVEGIPSNGSSSESDRFTEFVR</sequence>
<protein>
    <submittedName>
        <fullName evidence="2">Uncharacterized protein</fullName>
    </submittedName>
</protein>
<feature type="region of interest" description="Disordered" evidence="1">
    <location>
        <begin position="79"/>
        <end position="122"/>
    </location>
</feature>
<accession>A0AAW2GCQ3</accession>
<gene>
    <name evidence="2" type="ORF">PUN28_004449</name>
</gene>
<dbReference type="Proteomes" id="UP001430953">
    <property type="component" value="Unassembled WGS sequence"/>
</dbReference>
<dbReference type="EMBL" id="JADYXP020000004">
    <property type="protein sequence ID" value="KAL0125320.1"/>
    <property type="molecule type" value="Genomic_DNA"/>
</dbReference>
<dbReference type="AlphaFoldDB" id="A0AAW2GCQ3"/>
<keyword evidence="3" id="KW-1185">Reference proteome</keyword>
<name>A0AAW2GCQ3_9HYME</name>
<evidence type="ECO:0000313" key="3">
    <source>
        <dbReference type="Proteomes" id="UP001430953"/>
    </source>
</evidence>